<dbReference type="EMBL" id="JBEPMU010000001">
    <property type="protein sequence ID" value="MET3650487.1"/>
    <property type="molecule type" value="Genomic_DNA"/>
</dbReference>
<dbReference type="InterPro" id="IPR003594">
    <property type="entry name" value="HATPase_dom"/>
</dbReference>
<evidence type="ECO:0000256" key="6">
    <source>
        <dbReference type="SAM" id="Phobius"/>
    </source>
</evidence>
<dbReference type="InterPro" id="IPR036890">
    <property type="entry name" value="HATPase_C_sf"/>
</dbReference>
<dbReference type="Pfam" id="PF02518">
    <property type="entry name" value="HATPase_c"/>
    <property type="match status" value="1"/>
</dbReference>
<feature type="modified residue" description="4-aspartylphosphate" evidence="4">
    <location>
        <position position="543"/>
    </location>
</feature>
<keyword evidence="9" id="KW-0808">Transferase</keyword>
<dbReference type="SUPFAM" id="SSF52172">
    <property type="entry name" value="CheY-like"/>
    <property type="match status" value="1"/>
</dbReference>
<dbReference type="SMART" id="SM00448">
    <property type="entry name" value="REC"/>
    <property type="match status" value="1"/>
</dbReference>
<dbReference type="PROSITE" id="PS51257">
    <property type="entry name" value="PROKAR_LIPOPROTEIN"/>
    <property type="match status" value="1"/>
</dbReference>
<dbReference type="Gene3D" id="1.10.287.130">
    <property type="match status" value="1"/>
</dbReference>
<dbReference type="PROSITE" id="PS50110">
    <property type="entry name" value="RESPONSE_REGULATORY"/>
    <property type="match status" value="1"/>
</dbReference>
<dbReference type="SMART" id="SM00388">
    <property type="entry name" value="HisKA"/>
    <property type="match status" value="1"/>
</dbReference>
<dbReference type="Pfam" id="PF05227">
    <property type="entry name" value="CHASE3"/>
    <property type="match status" value="1"/>
</dbReference>
<keyword evidence="6" id="KW-0812">Transmembrane</keyword>
<keyword evidence="5" id="KW-0175">Coiled coil</keyword>
<evidence type="ECO:0000256" key="3">
    <source>
        <dbReference type="ARBA" id="ARBA00022553"/>
    </source>
</evidence>
<comment type="catalytic activity">
    <reaction evidence="1">
        <text>ATP + protein L-histidine = ADP + protein N-phospho-L-histidine.</text>
        <dbReference type="EC" id="2.7.13.3"/>
    </reaction>
</comment>
<dbReference type="Proteomes" id="UP001549184">
    <property type="component" value="Unassembled WGS sequence"/>
</dbReference>
<dbReference type="EC" id="2.7.13.3" evidence="2"/>
<evidence type="ECO:0000259" key="7">
    <source>
        <dbReference type="PROSITE" id="PS50109"/>
    </source>
</evidence>
<dbReference type="PANTHER" id="PTHR43065">
    <property type="entry name" value="SENSOR HISTIDINE KINASE"/>
    <property type="match status" value="1"/>
</dbReference>
<dbReference type="InterPro" id="IPR001789">
    <property type="entry name" value="Sig_transdc_resp-reg_receiver"/>
</dbReference>
<dbReference type="InterPro" id="IPR004358">
    <property type="entry name" value="Sig_transdc_His_kin-like_C"/>
</dbReference>
<keyword evidence="9" id="KW-0418">Kinase</keyword>
<reference evidence="9 10" key="1">
    <citation type="submission" date="2024-06" db="EMBL/GenBank/DDBJ databases">
        <title>Sorghum-associated microbial communities from plants grown in Nebraska, USA.</title>
        <authorList>
            <person name="Schachtman D."/>
        </authorList>
    </citation>
    <scope>NUCLEOTIDE SEQUENCE [LARGE SCALE GENOMIC DNA]</scope>
    <source>
        <strain evidence="9 10">1073</strain>
    </source>
</reference>
<dbReference type="GO" id="GO:0016301">
    <property type="term" value="F:kinase activity"/>
    <property type="evidence" value="ECO:0007669"/>
    <property type="project" value="UniProtKB-KW"/>
</dbReference>
<dbReference type="InterPro" id="IPR036097">
    <property type="entry name" value="HisK_dim/P_sf"/>
</dbReference>
<keyword evidence="6" id="KW-1133">Transmembrane helix</keyword>
<feature type="domain" description="Response regulatory" evidence="8">
    <location>
        <begin position="493"/>
        <end position="608"/>
    </location>
</feature>
<feature type="transmembrane region" description="Helical" evidence="6">
    <location>
        <begin position="181"/>
        <end position="202"/>
    </location>
</feature>
<name>A0ABV2JNU3_9GAMM</name>
<evidence type="ECO:0000256" key="2">
    <source>
        <dbReference type="ARBA" id="ARBA00012438"/>
    </source>
</evidence>
<dbReference type="InterPro" id="IPR007891">
    <property type="entry name" value="CHASE3"/>
</dbReference>
<evidence type="ECO:0000313" key="10">
    <source>
        <dbReference type="Proteomes" id="UP001549184"/>
    </source>
</evidence>
<dbReference type="InterPro" id="IPR005467">
    <property type="entry name" value="His_kinase_dom"/>
</dbReference>
<feature type="coiled-coil region" evidence="5">
    <location>
        <begin position="202"/>
        <end position="239"/>
    </location>
</feature>
<evidence type="ECO:0000256" key="4">
    <source>
        <dbReference type="PROSITE-ProRule" id="PRU00169"/>
    </source>
</evidence>
<proteinExistence type="predicted"/>
<dbReference type="SUPFAM" id="SSF47384">
    <property type="entry name" value="Homodimeric domain of signal transducing histidine kinase"/>
    <property type="match status" value="1"/>
</dbReference>
<keyword evidence="6" id="KW-0472">Membrane</keyword>
<dbReference type="InterPro" id="IPR011006">
    <property type="entry name" value="CheY-like_superfamily"/>
</dbReference>
<keyword evidence="3 4" id="KW-0597">Phosphoprotein</keyword>
<dbReference type="CDD" id="cd19410">
    <property type="entry name" value="HK9-like_sensor"/>
    <property type="match status" value="1"/>
</dbReference>
<gene>
    <name evidence="9" type="ORF">ABIC75_000189</name>
</gene>
<keyword evidence="10" id="KW-1185">Reference proteome</keyword>
<evidence type="ECO:0000313" key="9">
    <source>
        <dbReference type="EMBL" id="MET3650487.1"/>
    </source>
</evidence>
<dbReference type="RefSeq" id="WP_354011985.1">
    <property type="nucleotide sequence ID" value="NZ_JBEPMU010000001.1"/>
</dbReference>
<dbReference type="SMART" id="SM00387">
    <property type="entry name" value="HATPase_c"/>
    <property type="match status" value="1"/>
</dbReference>
<feature type="domain" description="Histidine kinase" evidence="7">
    <location>
        <begin position="248"/>
        <end position="472"/>
    </location>
</feature>
<evidence type="ECO:0000259" key="8">
    <source>
        <dbReference type="PROSITE" id="PS50110"/>
    </source>
</evidence>
<dbReference type="PROSITE" id="PS50109">
    <property type="entry name" value="HIS_KIN"/>
    <property type="match status" value="1"/>
</dbReference>
<evidence type="ECO:0000256" key="1">
    <source>
        <dbReference type="ARBA" id="ARBA00000085"/>
    </source>
</evidence>
<sequence>METLAIRSRMRRGIVGGFALLGVACVLIVFAVASSFRAERWVQHSLELQQSTWELFSLVQDAETGQRGYLLTGDRSYLTPFLEAKTQLPVREGKLRSMVALSPERAVQQAQLFNLIAAKMDELGRTVQLRDNGRVDAALDLVRGDAGRQLMVQIRSVVMGMDQGEQEMLRGRSASMDTQRLLLMIAIVLAIGLAAALAYMVIREGQQHAEALRRSVQALEQEIQQREDVEAQLRQAQKMEAIGQLTGGVAHDFNNMLAIIIGNLELLLRRLPGDDPRVQGPANNALNGAMMAGELTKQLLAFARQQALQPKPTDINQCIRDMSALLRRSLGENIKIETVQAGGLWPAFVDRAQLESAIVNLAVNSRDAMTGAGKLTIETANTVLDRAYAQQHLEVTAGQYVMVAVTDTGGGMTADVLQKAFDPFFTTKELGKGTGLGLSQVHGFVKQSHGHIKIYSEVGVGTTVKLYLPRDFSEALDEGVNVHHDEAIQAQHKVLVVEDDQDVRLFVVNALREIGYVAVEAAGAEAALRELQEHPDVSVLLTDVVMPGMNGRQLAARAKELYPELIVVYMTGYTRNAIVHNGILDPGVRLISKPFTMVELGRELLAAIKDGSSEHA</sequence>
<dbReference type="PRINTS" id="PR00344">
    <property type="entry name" value="BCTRLSENSOR"/>
</dbReference>
<comment type="caution">
    <text evidence="9">The sequence shown here is derived from an EMBL/GenBank/DDBJ whole genome shotgun (WGS) entry which is preliminary data.</text>
</comment>
<dbReference type="InterPro" id="IPR003661">
    <property type="entry name" value="HisK_dim/P_dom"/>
</dbReference>
<dbReference type="PANTHER" id="PTHR43065:SF49">
    <property type="entry name" value="HISTIDINE KINASE"/>
    <property type="match status" value="1"/>
</dbReference>
<dbReference type="SUPFAM" id="SSF55874">
    <property type="entry name" value="ATPase domain of HSP90 chaperone/DNA topoisomerase II/histidine kinase"/>
    <property type="match status" value="1"/>
</dbReference>
<organism evidence="9 10">
    <name type="scientific">Dyella japonica</name>
    <dbReference type="NCBI Taxonomy" id="231455"/>
    <lineage>
        <taxon>Bacteria</taxon>
        <taxon>Pseudomonadati</taxon>
        <taxon>Pseudomonadota</taxon>
        <taxon>Gammaproteobacteria</taxon>
        <taxon>Lysobacterales</taxon>
        <taxon>Rhodanobacteraceae</taxon>
        <taxon>Dyella</taxon>
    </lineage>
</organism>
<accession>A0ABV2JNU3</accession>
<evidence type="ECO:0000256" key="5">
    <source>
        <dbReference type="SAM" id="Coils"/>
    </source>
</evidence>
<feature type="transmembrane region" description="Helical" evidence="6">
    <location>
        <begin position="14"/>
        <end position="36"/>
    </location>
</feature>
<dbReference type="CDD" id="cd00082">
    <property type="entry name" value="HisKA"/>
    <property type="match status" value="1"/>
</dbReference>
<dbReference type="Gene3D" id="3.40.50.2300">
    <property type="match status" value="1"/>
</dbReference>
<protein>
    <recommendedName>
        <fullName evidence="2">histidine kinase</fullName>
        <ecNumber evidence="2">2.7.13.3</ecNumber>
    </recommendedName>
</protein>
<dbReference type="Pfam" id="PF00072">
    <property type="entry name" value="Response_reg"/>
    <property type="match status" value="1"/>
</dbReference>
<dbReference type="Gene3D" id="3.30.565.10">
    <property type="entry name" value="Histidine kinase-like ATPase, C-terminal domain"/>
    <property type="match status" value="1"/>
</dbReference>